<feature type="domain" description="VOC" evidence="1">
    <location>
        <begin position="1"/>
        <end position="109"/>
    </location>
</feature>
<gene>
    <name evidence="2" type="ORF">Thpro_022941</name>
</gene>
<keyword evidence="3" id="KW-1185">Reference proteome</keyword>
<dbReference type="Proteomes" id="UP000029273">
    <property type="component" value="Unassembled WGS sequence"/>
</dbReference>
<dbReference type="InterPro" id="IPR037523">
    <property type="entry name" value="VOC_core"/>
</dbReference>
<name>A0A1A6C299_9GAMM</name>
<organism evidence="2 3">
    <name type="scientific">Acidihalobacter prosperus</name>
    <dbReference type="NCBI Taxonomy" id="160660"/>
    <lineage>
        <taxon>Bacteria</taxon>
        <taxon>Pseudomonadati</taxon>
        <taxon>Pseudomonadota</taxon>
        <taxon>Gammaproteobacteria</taxon>
        <taxon>Chromatiales</taxon>
        <taxon>Ectothiorhodospiraceae</taxon>
        <taxon>Acidihalobacter</taxon>
    </lineage>
</organism>
<sequence length="116" mass="12606">MIPTSAPEAAAAWYARIFPAADRETLEMDAVPILRFPDLQIEFVLADGKSPSGTAGSIVYWSVDDFADELARILNLGATLYRGPLRIENGQHMCQLQDPWGNCLGLRGPHTAPVAP</sequence>
<proteinExistence type="predicted"/>
<reference evidence="2 3" key="1">
    <citation type="journal article" date="2014" name="Genome Announc.">
        <title>Draft Genome Sequence of the Iron-Oxidizing, Acidophilic, and Halotolerant 'Thiobacillus prosperus' Type Strain DSM 5130.</title>
        <authorList>
            <person name="Ossandon F.J."/>
            <person name="Cardenas J.P."/>
            <person name="Corbett M."/>
            <person name="Quatrini R."/>
            <person name="Holmes D.S."/>
            <person name="Watkin E."/>
        </authorList>
    </citation>
    <scope>NUCLEOTIDE SEQUENCE [LARGE SCALE GENOMIC DNA]</scope>
    <source>
        <strain evidence="2 3">DSM 5130</strain>
    </source>
</reference>
<dbReference type="AlphaFoldDB" id="A0A1A6C299"/>
<dbReference type="InterPro" id="IPR029068">
    <property type="entry name" value="Glyas_Bleomycin-R_OHBP_Dase"/>
</dbReference>
<evidence type="ECO:0000313" key="2">
    <source>
        <dbReference type="EMBL" id="OBS08691.1"/>
    </source>
</evidence>
<evidence type="ECO:0000259" key="1">
    <source>
        <dbReference type="PROSITE" id="PS51819"/>
    </source>
</evidence>
<protein>
    <recommendedName>
        <fullName evidence="1">VOC domain-containing protein</fullName>
    </recommendedName>
</protein>
<dbReference type="SUPFAM" id="SSF54593">
    <property type="entry name" value="Glyoxalase/Bleomycin resistance protein/Dihydroxybiphenyl dioxygenase"/>
    <property type="match status" value="1"/>
</dbReference>
<evidence type="ECO:0000313" key="3">
    <source>
        <dbReference type="Proteomes" id="UP000029273"/>
    </source>
</evidence>
<accession>A0A1A6C299</accession>
<dbReference type="Gene3D" id="3.10.180.10">
    <property type="entry name" value="2,3-Dihydroxybiphenyl 1,2-Dioxygenase, domain 1"/>
    <property type="match status" value="1"/>
</dbReference>
<dbReference type="PROSITE" id="PS51819">
    <property type="entry name" value="VOC"/>
    <property type="match status" value="1"/>
</dbReference>
<dbReference type="EMBL" id="JQSG02000006">
    <property type="protein sequence ID" value="OBS08691.1"/>
    <property type="molecule type" value="Genomic_DNA"/>
</dbReference>
<comment type="caution">
    <text evidence="2">The sequence shown here is derived from an EMBL/GenBank/DDBJ whole genome shotgun (WGS) entry which is preliminary data.</text>
</comment>